<dbReference type="Proteomes" id="UP001054252">
    <property type="component" value="Unassembled WGS sequence"/>
</dbReference>
<dbReference type="SMART" id="SM00612">
    <property type="entry name" value="Kelch"/>
    <property type="match status" value="1"/>
</dbReference>
<dbReference type="CDD" id="cd09917">
    <property type="entry name" value="F-box_SF"/>
    <property type="match status" value="1"/>
</dbReference>
<protein>
    <recommendedName>
        <fullName evidence="1">F-box domain-containing protein</fullName>
    </recommendedName>
</protein>
<dbReference type="EMBL" id="BPVZ01000113">
    <property type="protein sequence ID" value="GKV35821.1"/>
    <property type="molecule type" value="Genomic_DNA"/>
</dbReference>
<dbReference type="Pfam" id="PF01344">
    <property type="entry name" value="Kelch_1"/>
    <property type="match status" value="1"/>
</dbReference>
<dbReference type="InterPro" id="IPR050796">
    <property type="entry name" value="SCF_F-box_component"/>
</dbReference>
<keyword evidence="3" id="KW-1185">Reference proteome</keyword>
<dbReference type="InterPro" id="IPR015915">
    <property type="entry name" value="Kelch-typ_b-propeller"/>
</dbReference>
<feature type="domain" description="F-box" evidence="1">
    <location>
        <begin position="1"/>
        <end position="48"/>
    </location>
</feature>
<dbReference type="SUPFAM" id="SSF117281">
    <property type="entry name" value="Kelch motif"/>
    <property type="match status" value="1"/>
</dbReference>
<proteinExistence type="predicted"/>
<evidence type="ECO:0000313" key="2">
    <source>
        <dbReference type="EMBL" id="GKV35821.1"/>
    </source>
</evidence>
<dbReference type="SMART" id="SM00256">
    <property type="entry name" value="FBOX"/>
    <property type="match status" value="1"/>
</dbReference>
<evidence type="ECO:0000313" key="3">
    <source>
        <dbReference type="Proteomes" id="UP001054252"/>
    </source>
</evidence>
<sequence length="370" mass="41323">MWSNLPFDLLAKIFSFLSPDSLARARSACRRWHTCAKSYLLTSSWPQHQQPWFLALPTRNRGQCCYAHNPVTGNWHMLSLDFFPVPVRPVASIGSLILLRSTNSTILQLAICNPFTREFRQLPALNITRTNPAVGIVLLESGQHGNSLCFMIYVAGGMSDAPRGGATYESTLEMYDSRDGTWQIVGPMPTEFAVRVTVWTPNDSVYTDGVLYWMTSARAYSVMALEIGSNRWRELSVPLSDRLEFAALVRRNGRLTLVGGMLDGGDGCIWELEEGEKWVLIENVPVELGMRLTGGKSWGSTKCVGSDGAIWLYREIGSGMLVWRQAEGKGKWEWVWVEGCCFVRGKMVQNLIIKGVLLQPNLANSSCLNC</sequence>
<gene>
    <name evidence="2" type="ORF">SLEP1_g44032</name>
</gene>
<accession>A0AAV5LEZ6</accession>
<dbReference type="AlphaFoldDB" id="A0AAV5LEZ6"/>
<dbReference type="InterPro" id="IPR036047">
    <property type="entry name" value="F-box-like_dom_sf"/>
</dbReference>
<dbReference type="SUPFAM" id="SSF81383">
    <property type="entry name" value="F-box domain"/>
    <property type="match status" value="1"/>
</dbReference>
<comment type="caution">
    <text evidence="2">The sequence shown here is derived from an EMBL/GenBank/DDBJ whole genome shotgun (WGS) entry which is preliminary data.</text>
</comment>
<dbReference type="InterPro" id="IPR001810">
    <property type="entry name" value="F-box_dom"/>
</dbReference>
<name>A0AAV5LEZ6_9ROSI</name>
<dbReference type="InterPro" id="IPR006652">
    <property type="entry name" value="Kelch_1"/>
</dbReference>
<dbReference type="Pfam" id="PF12937">
    <property type="entry name" value="F-box-like"/>
    <property type="match status" value="1"/>
</dbReference>
<dbReference type="Gene3D" id="2.120.10.80">
    <property type="entry name" value="Kelch-type beta propeller"/>
    <property type="match status" value="1"/>
</dbReference>
<dbReference type="PANTHER" id="PTHR31672:SF2">
    <property type="entry name" value="F-BOX DOMAIN-CONTAINING PROTEIN"/>
    <property type="match status" value="1"/>
</dbReference>
<dbReference type="PROSITE" id="PS50181">
    <property type="entry name" value="FBOX"/>
    <property type="match status" value="1"/>
</dbReference>
<organism evidence="2 3">
    <name type="scientific">Rubroshorea leprosula</name>
    <dbReference type="NCBI Taxonomy" id="152421"/>
    <lineage>
        <taxon>Eukaryota</taxon>
        <taxon>Viridiplantae</taxon>
        <taxon>Streptophyta</taxon>
        <taxon>Embryophyta</taxon>
        <taxon>Tracheophyta</taxon>
        <taxon>Spermatophyta</taxon>
        <taxon>Magnoliopsida</taxon>
        <taxon>eudicotyledons</taxon>
        <taxon>Gunneridae</taxon>
        <taxon>Pentapetalae</taxon>
        <taxon>rosids</taxon>
        <taxon>malvids</taxon>
        <taxon>Malvales</taxon>
        <taxon>Dipterocarpaceae</taxon>
        <taxon>Rubroshorea</taxon>
    </lineage>
</organism>
<dbReference type="Gene3D" id="1.20.1280.50">
    <property type="match status" value="1"/>
</dbReference>
<evidence type="ECO:0000259" key="1">
    <source>
        <dbReference type="PROSITE" id="PS50181"/>
    </source>
</evidence>
<dbReference type="PANTHER" id="PTHR31672">
    <property type="entry name" value="BNACNNG10540D PROTEIN"/>
    <property type="match status" value="1"/>
</dbReference>
<reference evidence="2 3" key="1">
    <citation type="journal article" date="2021" name="Commun. Biol.">
        <title>The genome of Shorea leprosula (Dipterocarpaceae) highlights the ecological relevance of drought in aseasonal tropical rainforests.</title>
        <authorList>
            <person name="Ng K.K.S."/>
            <person name="Kobayashi M.J."/>
            <person name="Fawcett J.A."/>
            <person name="Hatakeyama M."/>
            <person name="Paape T."/>
            <person name="Ng C.H."/>
            <person name="Ang C.C."/>
            <person name="Tnah L.H."/>
            <person name="Lee C.T."/>
            <person name="Nishiyama T."/>
            <person name="Sese J."/>
            <person name="O'Brien M.J."/>
            <person name="Copetti D."/>
            <person name="Mohd Noor M.I."/>
            <person name="Ong R.C."/>
            <person name="Putra M."/>
            <person name="Sireger I.Z."/>
            <person name="Indrioko S."/>
            <person name="Kosugi Y."/>
            <person name="Izuno A."/>
            <person name="Isagi Y."/>
            <person name="Lee S.L."/>
            <person name="Shimizu K.K."/>
        </authorList>
    </citation>
    <scope>NUCLEOTIDE SEQUENCE [LARGE SCALE GENOMIC DNA]</scope>
    <source>
        <strain evidence="2">214</strain>
    </source>
</reference>